<feature type="transmembrane region" description="Helical" evidence="1">
    <location>
        <begin position="77"/>
        <end position="107"/>
    </location>
</feature>
<name>A0A5D4GT77_9HYPH</name>
<evidence type="ECO:0000313" key="2">
    <source>
        <dbReference type="EMBL" id="TYR31113.1"/>
    </source>
</evidence>
<dbReference type="InterPro" id="IPR053803">
    <property type="entry name" value="DUF6949"/>
</dbReference>
<protein>
    <submittedName>
        <fullName evidence="2">Uncharacterized protein</fullName>
    </submittedName>
</protein>
<gene>
    <name evidence="2" type="ORF">FY036_16940</name>
</gene>
<evidence type="ECO:0000313" key="3">
    <source>
        <dbReference type="Proteomes" id="UP000323258"/>
    </source>
</evidence>
<dbReference type="AlphaFoldDB" id="A0A5D4GT77"/>
<dbReference type="EMBL" id="VSZS01000065">
    <property type="protein sequence ID" value="TYR31113.1"/>
    <property type="molecule type" value="Genomic_DNA"/>
</dbReference>
<reference evidence="2 3" key="2">
    <citation type="submission" date="2019-09" db="EMBL/GenBank/DDBJ databases">
        <title>Mesorhizobium sp. MaA-C15 isolated from Microcystis aeruginosa.</title>
        <authorList>
            <person name="Jeong S.E."/>
            <person name="Jin H.M."/>
            <person name="Jeon C.O."/>
        </authorList>
    </citation>
    <scope>NUCLEOTIDE SEQUENCE [LARGE SCALE GENOMIC DNA]</scope>
    <source>
        <strain evidence="2 3">MaA-C15</strain>
    </source>
</reference>
<dbReference type="RefSeq" id="WP_148915914.1">
    <property type="nucleotide sequence ID" value="NZ_VSZS01000065.1"/>
</dbReference>
<keyword evidence="1" id="KW-1133">Transmembrane helix</keyword>
<feature type="transmembrane region" description="Helical" evidence="1">
    <location>
        <begin position="45"/>
        <end position="65"/>
    </location>
</feature>
<sequence>MQSFSLLAYAFAVGLTFCGLAGSTIELIVGQRLGFRPPFVMPGRFGSSLALTMAAGPFMLTNEAIAARRAGAIDRSAFLLCGVAAIIWATALGIVAVELALLAPVLLG</sequence>
<dbReference type="Pfam" id="PF22258">
    <property type="entry name" value="DUF6949"/>
    <property type="match status" value="1"/>
</dbReference>
<proteinExistence type="predicted"/>
<keyword evidence="3" id="KW-1185">Reference proteome</keyword>
<keyword evidence="1" id="KW-0472">Membrane</keyword>
<accession>A0A5D4GT77</accession>
<organism evidence="2 3">
    <name type="scientific">Neoaquamicrobium microcysteis</name>
    <dbReference type="NCBI Taxonomy" id="2682781"/>
    <lineage>
        <taxon>Bacteria</taxon>
        <taxon>Pseudomonadati</taxon>
        <taxon>Pseudomonadota</taxon>
        <taxon>Alphaproteobacteria</taxon>
        <taxon>Hyphomicrobiales</taxon>
        <taxon>Phyllobacteriaceae</taxon>
        <taxon>Neoaquamicrobium</taxon>
    </lineage>
</organism>
<keyword evidence="1" id="KW-0812">Transmembrane</keyword>
<dbReference type="Proteomes" id="UP000323258">
    <property type="component" value="Unassembled WGS sequence"/>
</dbReference>
<reference evidence="2 3" key="1">
    <citation type="submission" date="2019-08" db="EMBL/GenBank/DDBJ databases">
        <authorList>
            <person name="Seo Y.L."/>
        </authorList>
    </citation>
    <scope>NUCLEOTIDE SEQUENCE [LARGE SCALE GENOMIC DNA]</scope>
    <source>
        <strain evidence="2 3">MaA-C15</strain>
    </source>
</reference>
<dbReference type="OrthoDB" id="8087177at2"/>
<evidence type="ECO:0000256" key="1">
    <source>
        <dbReference type="SAM" id="Phobius"/>
    </source>
</evidence>
<comment type="caution">
    <text evidence="2">The sequence shown here is derived from an EMBL/GenBank/DDBJ whole genome shotgun (WGS) entry which is preliminary data.</text>
</comment>